<dbReference type="EMBL" id="DXGG01000066">
    <property type="protein sequence ID" value="HIW87011.1"/>
    <property type="molecule type" value="Genomic_DNA"/>
</dbReference>
<sequence>MTTEDLLKKVHRIEIKAKKLSQEVFAGQYHSAFKGRGMTFSQVREYIYGDDIRNIDWNVTARSNHPYIKVYEEERELTVMLVIDVSGSTLFGSGNALKTEVITEIAAVLSFSAIHNNDKVGVILFSDKVEKYIPPKKGSSHILRIIRELLQYRQESCLTDFSCGLIFLNNVIKKRSTCFLITDCFGRFDDSLQIVARKHDMCAVLVNDAKEYELPEMGMVQFKDTETGQTLWIDTDSRATREAFAMERRTREEENIAKLNKYGVDTVKVLCGEDYIKQLTKLFAMR</sequence>
<reference evidence="2" key="2">
    <citation type="submission" date="2021-04" db="EMBL/GenBank/DDBJ databases">
        <authorList>
            <person name="Gilroy R."/>
        </authorList>
    </citation>
    <scope>NUCLEOTIDE SEQUENCE</scope>
    <source>
        <strain evidence="2">Gambia16-930</strain>
    </source>
</reference>
<organism evidence="2 3">
    <name type="scientific">Candidatus Onthomorpha intestinigallinarum</name>
    <dbReference type="NCBI Taxonomy" id="2840880"/>
    <lineage>
        <taxon>Bacteria</taxon>
        <taxon>Pseudomonadati</taxon>
        <taxon>Bacteroidota</taxon>
        <taxon>Bacteroidia</taxon>
        <taxon>Bacteroidales</taxon>
        <taxon>Candidatus Onthomorpha</taxon>
    </lineage>
</organism>
<evidence type="ECO:0000313" key="3">
    <source>
        <dbReference type="Proteomes" id="UP000824267"/>
    </source>
</evidence>
<gene>
    <name evidence="2" type="ORF">IAC47_01880</name>
</gene>
<evidence type="ECO:0000259" key="1">
    <source>
        <dbReference type="Pfam" id="PF01882"/>
    </source>
</evidence>
<proteinExistence type="predicted"/>
<dbReference type="PANTHER" id="PTHR33608">
    <property type="entry name" value="BLL2464 PROTEIN"/>
    <property type="match status" value="1"/>
</dbReference>
<dbReference type="CDD" id="cd00198">
    <property type="entry name" value="vWFA"/>
    <property type="match status" value="1"/>
</dbReference>
<dbReference type="InterPro" id="IPR002881">
    <property type="entry name" value="DUF58"/>
</dbReference>
<dbReference type="InterPro" id="IPR036465">
    <property type="entry name" value="vWFA_dom_sf"/>
</dbReference>
<evidence type="ECO:0000313" key="2">
    <source>
        <dbReference type="EMBL" id="HIW87011.1"/>
    </source>
</evidence>
<dbReference type="Proteomes" id="UP000824267">
    <property type="component" value="Unassembled WGS sequence"/>
</dbReference>
<feature type="domain" description="DUF58" evidence="1">
    <location>
        <begin position="42"/>
        <end position="252"/>
    </location>
</feature>
<dbReference type="Gene3D" id="3.40.50.410">
    <property type="entry name" value="von Willebrand factor, type A domain"/>
    <property type="match status" value="1"/>
</dbReference>
<dbReference type="SUPFAM" id="SSF53300">
    <property type="entry name" value="vWA-like"/>
    <property type="match status" value="1"/>
</dbReference>
<dbReference type="AlphaFoldDB" id="A0A9D1RI54"/>
<accession>A0A9D1RI54</accession>
<comment type="caution">
    <text evidence="2">The sequence shown here is derived from an EMBL/GenBank/DDBJ whole genome shotgun (WGS) entry which is preliminary data.</text>
</comment>
<reference evidence="2" key="1">
    <citation type="journal article" date="2021" name="PeerJ">
        <title>Extensive microbial diversity within the chicken gut microbiome revealed by metagenomics and culture.</title>
        <authorList>
            <person name="Gilroy R."/>
            <person name="Ravi A."/>
            <person name="Getino M."/>
            <person name="Pursley I."/>
            <person name="Horton D.L."/>
            <person name="Alikhan N.F."/>
            <person name="Baker D."/>
            <person name="Gharbi K."/>
            <person name="Hall N."/>
            <person name="Watson M."/>
            <person name="Adriaenssens E.M."/>
            <person name="Foster-Nyarko E."/>
            <person name="Jarju S."/>
            <person name="Secka A."/>
            <person name="Antonio M."/>
            <person name="Oren A."/>
            <person name="Chaudhuri R.R."/>
            <person name="La Ragione R."/>
            <person name="Hildebrand F."/>
            <person name="Pallen M.J."/>
        </authorList>
    </citation>
    <scope>NUCLEOTIDE SEQUENCE</scope>
    <source>
        <strain evidence="2">Gambia16-930</strain>
    </source>
</reference>
<protein>
    <submittedName>
        <fullName evidence="2">DUF58 domain-containing protein</fullName>
    </submittedName>
</protein>
<name>A0A9D1RI54_9BACT</name>
<dbReference type="PANTHER" id="PTHR33608:SF6">
    <property type="entry name" value="BLL2464 PROTEIN"/>
    <property type="match status" value="1"/>
</dbReference>
<dbReference type="Pfam" id="PF01882">
    <property type="entry name" value="DUF58"/>
    <property type="match status" value="1"/>
</dbReference>